<dbReference type="Proteomes" id="UP000663440">
    <property type="component" value="Chromosome"/>
</dbReference>
<feature type="coiled-coil region" evidence="1">
    <location>
        <begin position="267"/>
        <end position="297"/>
    </location>
</feature>
<reference evidence="2 3" key="1">
    <citation type="submission" date="2021-03" db="EMBL/GenBank/DDBJ databases">
        <title>Flavobacterium kribbensis sp. nov, an endophytic bacteria, isolated from soybean.</title>
        <authorList>
            <person name="Lee J."/>
            <person name="Seo J."/>
        </authorList>
    </citation>
    <scope>NUCLEOTIDE SEQUENCE [LARGE SCALE GENOMIC DNA]</scope>
    <source>
        <strain evidence="2 3">BB8</strain>
    </source>
</reference>
<keyword evidence="1" id="KW-0175">Coiled coil</keyword>
<evidence type="ECO:0000256" key="1">
    <source>
        <dbReference type="SAM" id="Coils"/>
    </source>
</evidence>
<evidence type="ECO:0000313" key="2">
    <source>
        <dbReference type="EMBL" id="QSW89697.1"/>
    </source>
</evidence>
<dbReference type="EMBL" id="CP071448">
    <property type="protein sequence ID" value="QSW89697.1"/>
    <property type="molecule type" value="Genomic_DNA"/>
</dbReference>
<proteinExistence type="predicted"/>
<accession>A0ABX7QFD0</accession>
<organism evidence="2 3">
    <name type="scientific">Flavobacterium endoglycinae</name>
    <dbReference type="NCBI Taxonomy" id="2816357"/>
    <lineage>
        <taxon>Bacteria</taxon>
        <taxon>Pseudomonadati</taxon>
        <taxon>Bacteroidota</taxon>
        <taxon>Flavobacteriia</taxon>
        <taxon>Flavobacteriales</taxon>
        <taxon>Flavobacteriaceae</taxon>
        <taxon>Flavobacterium</taxon>
    </lineage>
</organism>
<name>A0ABX7QFD0_9FLAO</name>
<dbReference type="RefSeq" id="WP_207296878.1">
    <property type="nucleotide sequence ID" value="NZ_CP071448.1"/>
</dbReference>
<protein>
    <submittedName>
        <fullName evidence="2">Uncharacterized protein</fullName>
    </submittedName>
</protein>
<gene>
    <name evidence="2" type="ORF">J0383_02520</name>
</gene>
<keyword evidence="3" id="KW-1185">Reference proteome</keyword>
<sequence>MKEIVAVGYQLPTNEDDYISIDSQTSLSDADLVIFCPDFKNAFRYSNDSNYRGKRSYNLNTSARVIEAMKHWKKELDSYLKSGRNLFVLLCNKDEFYIDTGKRETSGTGRNQKVTNIVELIDNYKSLPFDLQVHNASGKKILCQNDLIKPFFKTFEKELTFEAYIESNELYTELLKTKTLDKVLSIAFRKQEGNVIILPYLDSDRDEFYDKNADWTSDAIIFGKKLLNGIIEIDKQISSTVEKTTKPDWLDNSIYNLKESEKTLKLLEKVKFSIKELEQETDRLETVLQNEESLKDLLFETGKPLEVAVIKALEILGYKAENYDDGVLELDQIITSPENFRYIGECEGKDNKAIDISKFRQLQDSLNEDFERIEIDEKAFGLLFGNPQRLLPTESRNEFFTQKCIKGAEREKIGLIKTIDLFFICQYLKANDNDDFKTQCRKSIHDGLGSIINFPEIPK</sequence>
<evidence type="ECO:0000313" key="3">
    <source>
        <dbReference type="Proteomes" id="UP000663440"/>
    </source>
</evidence>